<feature type="signal peptide" evidence="1">
    <location>
        <begin position="1"/>
        <end position="23"/>
    </location>
</feature>
<proteinExistence type="predicted"/>
<evidence type="ECO:0000256" key="1">
    <source>
        <dbReference type="SAM" id="SignalP"/>
    </source>
</evidence>
<keyword evidence="1" id="KW-0732">Signal</keyword>
<dbReference type="OrthoDB" id="1492478at2"/>
<comment type="caution">
    <text evidence="2">The sequence shown here is derived from an EMBL/GenBank/DDBJ whole genome shotgun (WGS) entry which is preliminary data.</text>
</comment>
<name>A0A0H2MXY7_9PROT</name>
<sequence length="266" mass="28788">MKKWIGLSLGALLFTLPAAQSFAGSFSITENSIRLSYSDGSPETVGLKGINKVLRTVGVRVSTIPLPEEALPLLKASHSRAVTEDEVADLLSYFELTREDLLAEVEAAGRKPTVENGGSLITSEPGVAPYPKVYDMRAMDADTRVWAQNKFGPLHINHSKEGVGIDEVMTIVSGGPWVWFFELPGDITGKLTFGYVGLDGAAWRVSYPGIRPHGGFLDSEFGLVIAYAHGPEEFIIHFDDKNLAGSKLVGTNPWIDQSGTTPKLLD</sequence>
<evidence type="ECO:0000313" key="2">
    <source>
        <dbReference type="EMBL" id="KLN61560.1"/>
    </source>
</evidence>
<feature type="chain" id="PRO_5002597213" evidence="1">
    <location>
        <begin position="24"/>
        <end position="266"/>
    </location>
</feature>
<dbReference type="STRING" id="1489064.WH96_04120"/>
<dbReference type="PATRIC" id="fig|1489064.4.peg.2006"/>
<protein>
    <submittedName>
        <fullName evidence="2">Membrane protein</fullName>
    </submittedName>
</protein>
<accession>A0A0H2MXY7</accession>
<dbReference type="Proteomes" id="UP000035444">
    <property type="component" value="Unassembled WGS sequence"/>
</dbReference>
<evidence type="ECO:0000313" key="3">
    <source>
        <dbReference type="Proteomes" id="UP000035444"/>
    </source>
</evidence>
<gene>
    <name evidence="2" type="ORF">WH96_04120</name>
</gene>
<reference evidence="2 3" key="1">
    <citation type="submission" date="2015-03" db="EMBL/GenBank/DDBJ databases">
        <title>Genome Sequence of Kiloniella spongiae MEBiC09566, isolated from a marine sponge.</title>
        <authorList>
            <person name="Shao Z."/>
            <person name="Wang L."/>
            <person name="Li X."/>
        </authorList>
    </citation>
    <scope>NUCLEOTIDE SEQUENCE [LARGE SCALE GENOMIC DNA]</scope>
    <source>
        <strain evidence="2 3">MEBiC09566</strain>
    </source>
</reference>
<organism evidence="2 3">
    <name type="scientific">Kiloniella spongiae</name>
    <dbReference type="NCBI Taxonomy" id="1489064"/>
    <lineage>
        <taxon>Bacteria</taxon>
        <taxon>Pseudomonadati</taxon>
        <taxon>Pseudomonadota</taxon>
        <taxon>Alphaproteobacteria</taxon>
        <taxon>Rhodospirillales</taxon>
        <taxon>Kiloniellaceae</taxon>
        <taxon>Kiloniella</taxon>
    </lineage>
</organism>
<keyword evidence="3" id="KW-1185">Reference proteome</keyword>
<dbReference type="RefSeq" id="WP_047762895.1">
    <property type="nucleotide sequence ID" value="NZ_LAQL01000003.1"/>
</dbReference>
<dbReference type="AlphaFoldDB" id="A0A0H2MXY7"/>
<dbReference type="EMBL" id="LAQL01000003">
    <property type="protein sequence ID" value="KLN61560.1"/>
    <property type="molecule type" value="Genomic_DNA"/>
</dbReference>